<dbReference type="Gene3D" id="3.10.450.130">
    <property type="entry name" value="folded 79 residue fragment of lin0334 like domains"/>
    <property type="match status" value="1"/>
</dbReference>
<reference evidence="2 3" key="1">
    <citation type="submission" date="2016-10" db="EMBL/GenBank/DDBJ databases">
        <title>Comparative genomics of Bacillus thuringiensis reveals a path to pathogens against multiple invertebrate hosts.</title>
        <authorList>
            <person name="Zheng J."/>
            <person name="Gao Q."/>
            <person name="Liu H."/>
            <person name="Peng D."/>
            <person name="Ruan L."/>
            <person name="Sun M."/>
        </authorList>
    </citation>
    <scope>NUCLEOTIDE SEQUENCE [LARGE SCALE GENOMIC DNA]</scope>
    <source>
        <strain evidence="2">BGSC 4W1</strain>
    </source>
</reference>
<protein>
    <recommendedName>
        <fullName evidence="4">DUF1433 domain-containing protein</fullName>
    </recommendedName>
</protein>
<dbReference type="Proteomes" id="UP000195087">
    <property type="component" value="Unassembled WGS sequence"/>
</dbReference>
<dbReference type="Pfam" id="PF07252">
    <property type="entry name" value="DUF1433"/>
    <property type="match status" value="1"/>
</dbReference>
<keyword evidence="1" id="KW-1133">Transmembrane helix</keyword>
<proteinExistence type="predicted"/>
<evidence type="ECO:0008006" key="4">
    <source>
        <dbReference type="Google" id="ProtNLM"/>
    </source>
</evidence>
<dbReference type="InterPro" id="IPR009881">
    <property type="entry name" value="DUF1433"/>
</dbReference>
<gene>
    <name evidence="2" type="ORF">BK769_04335</name>
</gene>
<accession>A0A9X6JTF6</accession>
<comment type="caution">
    <text evidence="2">The sequence shown here is derived from an EMBL/GenBank/DDBJ whole genome shotgun (WGS) entry which is preliminary data.</text>
</comment>
<dbReference type="RefSeq" id="WP_086391446.1">
    <property type="nucleotide sequence ID" value="NZ_NFEH01000033.1"/>
</dbReference>
<feature type="transmembrane region" description="Helical" evidence="1">
    <location>
        <begin position="6"/>
        <end position="25"/>
    </location>
</feature>
<keyword evidence="1" id="KW-0812">Transmembrane</keyword>
<keyword evidence="1" id="KW-0472">Membrane</keyword>
<name>A0A9X6JTF6_BACUK</name>
<evidence type="ECO:0000256" key="1">
    <source>
        <dbReference type="SAM" id="Phobius"/>
    </source>
</evidence>
<evidence type="ECO:0000313" key="2">
    <source>
        <dbReference type="EMBL" id="OTZ77988.1"/>
    </source>
</evidence>
<dbReference type="EMBL" id="NFEH01000033">
    <property type="protein sequence ID" value="OTZ77988.1"/>
    <property type="molecule type" value="Genomic_DNA"/>
</dbReference>
<evidence type="ECO:0000313" key="3">
    <source>
        <dbReference type="Proteomes" id="UP000195087"/>
    </source>
</evidence>
<sequence>MKKAIIIIISIIFIITGGYLGMEYLQKKEQEGLFWKQQETRIEKYIRYNVKDVKSITFTKHEVNPMGVPSVDGYINNDKELNFSASISTTKNFEDKLSRSGKLGELVKKPEKSVSEIEKEEKEKKQE</sequence>
<organism evidence="2 3">
    <name type="scientific">Bacillus thuringiensis serovar kumamotoensis</name>
    <dbReference type="NCBI Taxonomy" id="132267"/>
    <lineage>
        <taxon>Bacteria</taxon>
        <taxon>Bacillati</taxon>
        <taxon>Bacillota</taxon>
        <taxon>Bacilli</taxon>
        <taxon>Bacillales</taxon>
        <taxon>Bacillaceae</taxon>
        <taxon>Bacillus</taxon>
        <taxon>Bacillus cereus group</taxon>
    </lineage>
</organism>
<dbReference type="AlphaFoldDB" id="A0A9X6JTF6"/>